<dbReference type="PROSITE" id="PS00788">
    <property type="entry name" value="CHORISMATE_SYNTHASE_2"/>
    <property type="match status" value="1"/>
</dbReference>
<dbReference type="Pfam" id="PF01264">
    <property type="entry name" value="Chorismate_synt"/>
    <property type="match status" value="1"/>
</dbReference>
<evidence type="ECO:0000256" key="2">
    <source>
        <dbReference type="ARBA" id="ARBA00008014"/>
    </source>
</evidence>
<dbReference type="EMBL" id="JADIIN010000061">
    <property type="protein sequence ID" value="MBF4469286.1"/>
    <property type="molecule type" value="Genomic_DNA"/>
</dbReference>
<dbReference type="NCBIfam" id="TIGR00033">
    <property type="entry name" value="aroC"/>
    <property type="match status" value="1"/>
</dbReference>
<keyword evidence="7" id="KW-0521">NADP</keyword>
<feature type="region of interest" description="Disordered" evidence="9">
    <location>
        <begin position="40"/>
        <end position="61"/>
    </location>
</feature>
<dbReference type="RefSeq" id="WP_278523726.1">
    <property type="nucleotide sequence ID" value="NZ_JADIIN010000061.1"/>
</dbReference>
<evidence type="ECO:0000256" key="7">
    <source>
        <dbReference type="HAMAP-Rule" id="MF_00300"/>
    </source>
</evidence>
<evidence type="ECO:0000256" key="1">
    <source>
        <dbReference type="ARBA" id="ARBA00005044"/>
    </source>
</evidence>
<reference evidence="10" key="1">
    <citation type="submission" date="2020-10" db="EMBL/GenBank/DDBJ databases">
        <title>Dehalococcoides mccartyi of a TCE/Cr reducing biochatode.</title>
        <authorList>
            <person name="Matturro B."/>
        </authorList>
    </citation>
    <scope>NUCLEOTIDE SEQUENCE</scope>
    <source>
        <strain evidence="10">Bin4</strain>
    </source>
</reference>
<keyword evidence="4 7" id="KW-0028">Amino-acid biosynthesis</keyword>
<dbReference type="Proteomes" id="UP000658733">
    <property type="component" value="Unassembled WGS sequence"/>
</dbReference>
<comment type="caution">
    <text evidence="10">The sequence shown here is derived from an EMBL/GenBank/DDBJ whole genome shotgun (WGS) entry which is preliminary data.</text>
</comment>
<feature type="binding site" evidence="7">
    <location>
        <begin position="124"/>
        <end position="126"/>
    </location>
    <ligand>
        <name>FMN</name>
        <dbReference type="ChEBI" id="CHEBI:58210"/>
    </ligand>
</feature>
<dbReference type="PIRSF" id="PIRSF001456">
    <property type="entry name" value="Chorismate_synth"/>
    <property type="match status" value="1"/>
</dbReference>
<feature type="binding site" evidence="7">
    <location>
        <begin position="309"/>
        <end position="313"/>
    </location>
    <ligand>
        <name>FMN</name>
        <dbReference type="ChEBI" id="CHEBI:58210"/>
    </ligand>
</feature>
<evidence type="ECO:0000256" key="4">
    <source>
        <dbReference type="ARBA" id="ARBA00022605"/>
    </source>
</evidence>
<sequence>MTNTTGKIFSITSFGSSHGKAIGAVIDGCPANLELSEKDVQKELDRRRPGKSSITSPRKEKDRVQILSGIFEGKTDGTPITGVVFNEDKRSKDYNYLKNTPRPGHGDYTWIEKYGNYDYNGGGRGSGRVTIGHVIGGAIAKKLLRQFGIKVISHVIQVGDIKAKTVNMNLIEEKANENPVHCADPNAAKEMEELILEYKNKGDSIGGIVETIAIDVPAGLGEPIFGKLDGELAKALMEIGSVKGVEIGFGFDVANSTASQINDEYYIKENNNSDNNINNVNIGTTTNTSGGILGGISNGMPIVTRVAVKPTPSISMLQNTVDLKSCEETKIEIKGRHDPCICPRVTVVSESAVAIVLADQMIRSGFINPSNLSQNIDKQEK</sequence>
<evidence type="ECO:0000313" key="11">
    <source>
        <dbReference type="Proteomes" id="UP000658733"/>
    </source>
</evidence>
<evidence type="ECO:0000256" key="3">
    <source>
        <dbReference type="ARBA" id="ARBA00013036"/>
    </source>
</evidence>
<feature type="binding site" evidence="7">
    <location>
        <position position="294"/>
    </location>
    <ligand>
        <name>FMN</name>
        <dbReference type="ChEBI" id="CHEBI:58210"/>
    </ligand>
</feature>
<name>A0A843AJB0_METAZ</name>
<dbReference type="UniPathway" id="UPA00053">
    <property type="reaction ID" value="UER00090"/>
</dbReference>
<dbReference type="PANTHER" id="PTHR21085">
    <property type="entry name" value="CHORISMATE SYNTHASE"/>
    <property type="match status" value="1"/>
</dbReference>
<comment type="pathway">
    <text evidence="1 7 8">Metabolic intermediate biosynthesis; chorismate biosynthesis; chorismate from D-erythrose 4-phosphate and phosphoenolpyruvate: step 7/7.</text>
</comment>
<dbReference type="PROSITE" id="PS00789">
    <property type="entry name" value="CHORISMATE_SYNTHASE_3"/>
    <property type="match status" value="1"/>
</dbReference>
<dbReference type="HAMAP" id="MF_00300">
    <property type="entry name" value="Chorismate_synth"/>
    <property type="match status" value="1"/>
</dbReference>
<keyword evidence="6 7" id="KW-0456">Lyase</keyword>
<organism evidence="10 11">
    <name type="scientific">Methanobrevibacter arboriphilus</name>
    <dbReference type="NCBI Taxonomy" id="39441"/>
    <lineage>
        <taxon>Archaea</taxon>
        <taxon>Methanobacteriati</taxon>
        <taxon>Methanobacteriota</taxon>
        <taxon>Methanomada group</taxon>
        <taxon>Methanobacteria</taxon>
        <taxon>Methanobacteriales</taxon>
        <taxon>Methanobacteriaceae</taxon>
        <taxon>Methanobrevibacter</taxon>
    </lineage>
</organism>
<evidence type="ECO:0000256" key="5">
    <source>
        <dbReference type="ARBA" id="ARBA00023141"/>
    </source>
</evidence>
<evidence type="ECO:0000256" key="8">
    <source>
        <dbReference type="RuleBase" id="RU000605"/>
    </source>
</evidence>
<feature type="binding site" evidence="7">
    <location>
        <position position="336"/>
    </location>
    <ligand>
        <name>FMN</name>
        <dbReference type="ChEBI" id="CHEBI:58210"/>
    </ligand>
</feature>
<comment type="catalytic activity">
    <reaction evidence="7 8">
        <text>5-O-(1-carboxyvinyl)-3-phosphoshikimate = chorismate + phosphate</text>
        <dbReference type="Rhea" id="RHEA:21020"/>
        <dbReference type="ChEBI" id="CHEBI:29748"/>
        <dbReference type="ChEBI" id="CHEBI:43474"/>
        <dbReference type="ChEBI" id="CHEBI:57701"/>
        <dbReference type="EC" id="4.2.3.5"/>
    </reaction>
</comment>
<evidence type="ECO:0000313" key="10">
    <source>
        <dbReference type="EMBL" id="MBF4469286.1"/>
    </source>
</evidence>
<dbReference type="GO" id="GO:0009073">
    <property type="term" value="P:aromatic amino acid family biosynthetic process"/>
    <property type="evidence" value="ECO:0007669"/>
    <property type="project" value="UniProtKB-KW"/>
</dbReference>
<evidence type="ECO:0000256" key="9">
    <source>
        <dbReference type="SAM" id="MobiDB-lite"/>
    </source>
</evidence>
<comment type="caution">
    <text evidence="7">Lacks conserved residue(s) required for the propagation of feature annotation.</text>
</comment>
<feature type="binding site" evidence="7">
    <location>
        <position position="47"/>
    </location>
    <ligand>
        <name>NADP(+)</name>
        <dbReference type="ChEBI" id="CHEBI:58349"/>
    </ligand>
</feature>
<keyword evidence="7" id="KW-0285">Flavoprotein</keyword>
<dbReference type="InterPro" id="IPR000453">
    <property type="entry name" value="Chorismate_synth"/>
</dbReference>
<dbReference type="PROSITE" id="PS00787">
    <property type="entry name" value="CHORISMATE_SYNTHASE_1"/>
    <property type="match status" value="1"/>
</dbReference>
<dbReference type="InterPro" id="IPR035904">
    <property type="entry name" value="Chorismate_synth_AroC_sf"/>
</dbReference>
<comment type="function">
    <text evidence="7">Catalyzes the anti-1,4-elimination of the C-3 phosphate and the C-6 proR hydrogen from 5-enolpyruvylshikimate-3-phosphate (EPSP) to yield chorismate, which is the branch point compound that serves as the starting substrate for the three terminal pathways of aromatic amino acid biosynthesis. This reaction introduces a second double bond into the aromatic ring system.</text>
</comment>
<comment type="cofactor">
    <cofactor evidence="7 8">
        <name>FMNH2</name>
        <dbReference type="ChEBI" id="CHEBI:57618"/>
    </cofactor>
    <text evidence="7 8">Reduced FMN (FMNH(2)).</text>
</comment>
<dbReference type="GO" id="GO:0010181">
    <property type="term" value="F:FMN binding"/>
    <property type="evidence" value="ECO:0007669"/>
    <property type="project" value="TreeGrafter"/>
</dbReference>
<keyword evidence="7" id="KW-0288">FMN</keyword>
<proteinExistence type="inferred from homology"/>
<gene>
    <name evidence="7 10" type="primary">aroC</name>
    <name evidence="10" type="ORF">ISP01_07745</name>
</gene>
<evidence type="ECO:0000256" key="6">
    <source>
        <dbReference type="ARBA" id="ARBA00023239"/>
    </source>
</evidence>
<keyword evidence="7" id="KW-0274">FAD</keyword>
<comment type="similarity">
    <text evidence="2 7 8">Belongs to the chorismate synthase family.</text>
</comment>
<dbReference type="NCBIfam" id="NF003793">
    <property type="entry name" value="PRK05382.1"/>
    <property type="match status" value="1"/>
</dbReference>
<dbReference type="AlphaFoldDB" id="A0A843AJB0"/>
<keyword evidence="5 7" id="KW-0057">Aromatic amino acid biosynthesis</keyword>
<dbReference type="GO" id="GO:0005829">
    <property type="term" value="C:cytosol"/>
    <property type="evidence" value="ECO:0007669"/>
    <property type="project" value="TreeGrafter"/>
</dbReference>
<dbReference type="Gene3D" id="3.60.150.10">
    <property type="entry name" value="Chorismate synthase AroC"/>
    <property type="match status" value="1"/>
</dbReference>
<dbReference type="GO" id="GO:0004107">
    <property type="term" value="F:chorismate synthase activity"/>
    <property type="evidence" value="ECO:0007669"/>
    <property type="project" value="UniProtKB-UniRule"/>
</dbReference>
<dbReference type="SUPFAM" id="SSF103263">
    <property type="entry name" value="Chorismate synthase, AroC"/>
    <property type="match status" value="1"/>
</dbReference>
<protein>
    <recommendedName>
        <fullName evidence="3 7">Chorismate synthase</fullName>
        <shortName evidence="7">CS</shortName>
        <ecNumber evidence="3 7">4.2.3.5</ecNumber>
    </recommendedName>
    <alternativeName>
        <fullName evidence="7">5-enolpyruvylshikimate-3-phosphate phospholyase</fullName>
    </alternativeName>
</protein>
<dbReference type="InterPro" id="IPR020541">
    <property type="entry name" value="Chorismate_synthase_CS"/>
</dbReference>
<dbReference type="PANTHER" id="PTHR21085:SF0">
    <property type="entry name" value="CHORISMATE SYNTHASE"/>
    <property type="match status" value="1"/>
</dbReference>
<dbReference type="GO" id="GO:0009423">
    <property type="term" value="P:chorismate biosynthetic process"/>
    <property type="evidence" value="ECO:0007669"/>
    <property type="project" value="UniProtKB-UniRule"/>
</dbReference>
<accession>A0A843AJB0</accession>
<dbReference type="EC" id="4.2.3.5" evidence="3 7"/>
<dbReference type="CDD" id="cd07304">
    <property type="entry name" value="Chorismate_synthase"/>
    <property type="match status" value="1"/>
</dbReference>
<dbReference type="GO" id="GO:0008652">
    <property type="term" value="P:amino acid biosynthetic process"/>
    <property type="evidence" value="ECO:0007669"/>
    <property type="project" value="UniProtKB-KW"/>
</dbReference>